<dbReference type="EMBL" id="MH512890">
    <property type="protein sequence ID" value="AXF41163.1"/>
    <property type="molecule type" value="Genomic_DNA"/>
</dbReference>
<dbReference type="Gene3D" id="2.40.50.260">
    <property type="entry name" value="Nucleic acid-binding protein domain"/>
    <property type="match status" value="1"/>
</dbReference>
<organism evidence="2 3">
    <name type="scientific">Cyanophage S-TIM4</name>
    <dbReference type="NCBI Taxonomy" id="1048189"/>
    <lineage>
        <taxon>Viruses</taxon>
        <taxon>Duplodnaviria</taxon>
        <taxon>Heunggongvirae</taxon>
        <taxon>Uroviricota</taxon>
        <taxon>Caudoviricetes</taxon>
        <taxon>Pantevenvirales</taxon>
        <taxon>Kyanoviridae</taxon>
        <taxon>Thaumasvirus</taxon>
        <taxon>Thaumasvirus stim4</taxon>
    </lineage>
</organism>
<evidence type="ECO:0000259" key="1">
    <source>
        <dbReference type="Pfam" id="PF06714"/>
    </source>
</evidence>
<sequence>MQTIDGIVNEPTVNFVGKDGFFWWVGEVEDNEDPMELGRVKVRVLGYYTNVRGGTTTALPTENLPWATCLQHTAQAGNDGQGESSGQLQPGAIVMGFFMDGDQAQMPIVMGVLRVQKSNDTKIKQQFAFTGEAMEPGLSVNASALHPAKPNSTMAGTKEEGFLRQGANNTVCVPGMKTCEEGGPGSPKNLGTAVGINGSKSNTVKPRDPEKPIHTANGVGGPWRSLEYKLSYLIEDIADHAGTLVKNEDGDFLDLMTGKIVTAKELTAKVQNFLSAIFTQVVSAIRQSLANLAEQLNVITLLAGATGIPFVTFTAVTAAVQKILSALCIVDKDLLSLIQSPIDSLLSIVENFLEGIISQAQMVMNSVQKVIDDIVCSVQTILNKALGIVNDVKSIVSGIEKAQELIKTWEQGTQIFNDLQSFFKNGITNLTGLMALFLKFAGSNCNRKLSGAENDKGWYPLFGTTNCTPEELANINSIRGRNRGDCGENDKGGGLLDNILSQADPYLSAAKNFVNGASELYLGTPGRLATIIRKENGTTFTSVKISQRAYAEYTFKKALRKEKPDISDDEIEKQLVDYRKRQTEKKDDVLVADHATYVGNSTKEVHGDQCEAIDGSQVTNIEGDYHLDITGDCHISVGGSFMLNAQGAPKQVKPDGTPSDEKDIKKHSLTFGSDVDMNISGAAFTYEGSEFNMGAVTTKITGSNCEISSTTTNIASGEILLTAENSVDITTPSLVELINFPPSPIPKVKTGILRKVGGSMETYMTPGLAAADAIPRHIVANPAGYAFHQNGLAYTNLVMTGPWLATATAGLASLTAGAVVNITAGAAMNITATAAVNIKGLTIFLN</sequence>
<evidence type="ECO:0000313" key="3">
    <source>
        <dbReference type="Proteomes" id="UP000257501"/>
    </source>
</evidence>
<dbReference type="RefSeq" id="YP_009806284.1">
    <property type="nucleotide sequence ID" value="NC_048015.1"/>
</dbReference>
<dbReference type="Proteomes" id="UP000257501">
    <property type="component" value="Segment"/>
</dbReference>
<dbReference type="SUPFAM" id="SSF69255">
    <property type="entry name" value="gp5 N-terminal domain-like"/>
    <property type="match status" value="1"/>
</dbReference>
<protein>
    <submittedName>
        <fullName evidence="2">Baseplate hub + tail lysozyme</fullName>
    </submittedName>
</protein>
<proteinExistence type="predicted"/>
<feature type="domain" description="Protein Gp5 N-terminal OB-fold" evidence="1">
    <location>
        <begin position="55"/>
        <end position="127"/>
    </location>
</feature>
<dbReference type="InterPro" id="IPR009590">
    <property type="entry name" value="Gp5_OB_N"/>
</dbReference>
<dbReference type="KEGG" id="vg:54997142"/>
<gene>
    <name evidence="2" type="primary">gp5</name>
    <name evidence="2" type="ORF">S-TIM4_ORF_27</name>
</gene>
<dbReference type="Pfam" id="PF06714">
    <property type="entry name" value="Gp5_OB"/>
    <property type="match status" value="1"/>
</dbReference>
<accession>A0A345AW80</accession>
<evidence type="ECO:0000313" key="2">
    <source>
        <dbReference type="EMBL" id="AXF41163.1"/>
    </source>
</evidence>
<name>A0A345AW80_9CAUD</name>
<keyword evidence="3" id="KW-1185">Reference proteome</keyword>
<reference evidence="2 3" key="1">
    <citation type="journal article" date="2011" name="Nature">
        <title>Genomic island variability facilitates Prochlorococcus-virus coexistence.</title>
        <authorList>
            <person name="Avrani S."/>
            <person name="Wurtzel O."/>
            <person name="Sharon I."/>
            <person name="Sorek R."/>
            <person name="Lindell D."/>
        </authorList>
    </citation>
    <scope>NUCLEOTIDE SEQUENCE [LARGE SCALE GENOMIC DNA]</scope>
</reference>
<dbReference type="GeneID" id="54997142"/>